<keyword evidence="3" id="KW-1185">Reference proteome</keyword>
<reference evidence="2" key="1">
    <citation type="journal article" date="2023" name="Nat. Microbiol.">
        <title>Babesia duncani multi-omics identifies virulence factors and drug targets.</title>
        <authorList>
            <person name="Singh P."/>
            <person name="Lonardi S."/>
            <person name="Liang Q."/>
            <person name="Vydyam P."/>
            <person name="Khabirova E."/>
            <person name="Fang T."/>
            <person name="Gihaz S."/>
            <person name="Thekkiniath J."/>
            <person name="Munshi M."/>
            <person name="Abel S."/>
            <person name="Ciampossin L."/>
            <person name="Batugedara G."/>
            <person name="Gupta M."/>
            <person name="Lu X.M."/>
            <person name="Lenz T."/>
            <person name="Chakravarty S."/>
            <person name="Cornillot E."/>
            <person name="Hu Y."/>
            <person name="Ma W."/>
            <person name="Gonzalez L.M."/>
            <person name="Sanchez S."/>
            <person name="Estrada K."/>
            <person name="Sanchez-Flores A."/>
            <person name="Montero E."/>
            <person name="Harb O.S."/>
            <person name="Le Roch K.G."/>
            <person name="Mamoun C.B."/>
        </authorList>
    </citation>
    <scope>NUCLEOTIDE SEQUENCE</scope>
    <source>
        <strain evidence="2">WA1</strain>
    </source>
</reference>
<evidence type="ECO:0000313" key="2">
    <source>
        <dbReference type="EMBL" id="KAK2195837.1"/>
    </source>
</evidence>
<protein>
    <submittedName>
        <fullName evidence="2">Ubiquitin-activating enzyme</fullName>
    </submittedName>
</protein>
<dbReference type="AlphaFoldDB" id="A0AAD9UNJ5"/>
<dbReference type="GO" id="GO:0008641">
    <property type="term" value="F:ubiquitin-like modifier activating enzyme activity"/>
    <property type="evidence" value="ECO:0007669"/>
    <property type="project" value="InterPro"/>
</dbReference>
<gene>
    <name evidence="2" type="ORF">BdWA1_002433</name>
</gene>
<feature type="region of interest" description="Disordered" evidence="1">
    <location>
        <begin position="557"/>
        <end position="582"/>
    </location>
</feature>
<evidence type="ECO:0000256" key="1">
    <source>
        <dbReference type="SAM" id="MobiDB-lite"/>
    </source>
</evidence>
<sequence>MCVCLANDHIVTETDVAASFFLKNQDIGQPHATALANRMAPMTLDKDRVRGIPNDILDKELDKYILQDGFFTEYNAISVALEDYQLHKLVKLDDACRRHGLGFFASICNGTRGFLFTNLHEHLVMETFSKSKGELTIKYRSLGQVLESPTIPAKANIIIRNAVAFIKADCMDESDEITLANVCKELEADLHAVKKMQNDRGKFYPITCGIMGGYLAAGGAKWGLGHAFYWGVNEKKPKGSRITCAFVDPSGINTSNLEYQNNRNFILKDSIDDEFQRIYSGLEDKSVTFGQLQKQLQDAGIGLDGCLKPDDVVRRVAQLNVLGKDKLLEEIRKNDPEYMALFNSTLAKLNERYNAMDTETRASYIQELITKLERHYNQNVSNADPEYVLWAFAENEAAFLKSISLPQVKLQHKGSKSVEAYKKEADVLFEVYNKCKDHPNARDVFMDAIVSEIDSLRIYRSDCNNDEQLINRLAYGRVFPNESKSERKPKTRRMSRKTHEMNMEIPLMLDPNSLFTSLFQDDSGGIDGMDLGGGFNIFKDLASMFGMGDNRITFANPEFDGESVSQEEPASDSEPEEQKHHIETDPQLLALEHKIRLLGNVTLDQMYKNALGDEKLRQALKVASSQGYDAAVQQFKDNKSALYILSKLYEQKVWPI</sequence>
<dbReference type="Gene3D" id="3.40.50.720">
    <property type="entry name" value="NAD(P)-binding Rossmann-like Domain"/>
    <property type="match status" value="1"/>
</dbReference>
<evidence type="ECO:0000313" key="3">
    <source>
        <dbReference type="Proteomes" id="UP001214638"/>
    </source>
</evidence>
<dbReference type="KEGG" id="bdw:94336731"/>
<proteinExistence type="predicted"/>
<organism evidence="2 3">
    <name type="scientific">Babesia duncani</name>
    <dbReference type="NCBI Taxonomy" id="323732"/>
    <lineage>
        <taxon>Eukaryota</taxon>
        <taxon>Sar</taxon>
        <taxon>Alveolata</taxon>
        <taxon>Apicomplexa</taxon>
        <taxon>Aconoidasida</taxon>
        <taxon>Piroplasmida</taxon>
        <taxon>Babesiidae</taxon>
        <taxon>Babesia</taxon>
    </lineage>
</organism>
<dbReference type="RefSeq" id="XP_067802680.1">
    <property type="nucleotide sequence ID" value="XM_067947458.1"/>
</dbReference>
<dbReference type="SUPFAM" id="SSF69572">
    <property type="entry name" value="Activating enzymes of the ubiquitin-like proteins"/>
    <property type="match status" value="1"/>
</dbReference>
<dbReference type="Proteomes" id="UP001214638">
    <property type="component" value="Unassembled WGS sequence"/>
</dbReference>
<name>A0AAD9UNJ5_9APIC</name>
<dbReference type="EMBL" id="JALLKP010000003">
    <property type="protein sequence ID" value="KAK2195837.1"/>
    <property type="molecule type" value="Genomic_DNA"/>
</dbReference>
<comment type="caution">
    <text evidence="2">The sequence shown here is derived from an EMBL/GenBank/DDBJ whole genome shotgun (WGS) entry which is preliminary data.</text>
</comment>
<dbReference type="InterPro" id="IPR035985">
    <property type="entry name" value="Ubiquitin-activating_enz"/>
</dbReference>
<accession>A0AAD9UNJ5</accession>
<dbReference type="GeneID" id="94336731"/>